<evidence type="ECO:0000256" key="9">
    <source>
        <dbReference type="ARBA" id="ARBA00061644"/>
    </source>
</evidence>
<keyword evidence="8 10" id="KW-0472">Membrane</keyword>
<dbReference type="PANTHER" id="PTHR24221">
    <property type="entry name" value="ATP-BINDING CASSETTE SUB-FAMILY B"/>
    <property type="match status" value="1"/>
</dbReference>
<dbReference type="RefSeq" id="WP_151486135.1">
    <property type="nucleotide sequence ID" value="NZ_BAAAIN010000002.1"/>
</dbReference>
<evidence type="ECO:0000256" key="4">
    <source>
        <dbReference type="ARBA" id="ARBA00022692"/>
    </source>
</evidence>
<dbReference type="SUPFAM" id="SSF52540">
    <property type="entry name" value="P-loop containing nucleoside triphosphate hydrolases"/>
    <property type="match status" value="1"/>
</dbReference>
<proteinExistence type="inferred from homology"/>
<keyword evidence="5" id="KW-0547">Nucleotide-binding</keyword>
<dbReference type="InterPro" id="IPR011527">
    <property type="entry name" value="ABC1_TM_dom"/>
</dbReference>
<evidence type="ECO:0000313" key="14">
    <source>
        <dbReference type="Proteomes" id="UP000436027"/>
    </source>
</evidence>
<evidence type="ECO:0000256" key="2">
    <source>
        <dbReference type="ARBA" id="ARBA00022448"/>
    </source>
</evidence>
<sequence length="598" mass="64155">MKQLWPVLRGLIPLLPKGAQRYFVWYMIITTMITALDVAAMSLLALMIGPALTGAPLTLPVIGEIPSESLPLIGLGACALIILKSALTIIVHWLATRRFARYELEIGDRMFKAYINSSWEERSKRSVAEITRIADAGIANTMAGFLLPLMRVPSSIFTFVLIIGVLFVADPVTSVIALVYLTLVALVVHFVITKRALEAAQVNLDFSYRVAILMTEMLDALKELSLRNRLSEVADLVTANRHRSVRARANGSFLSVVPGFVFESALIGGVVLIGAVAFAQNGLAGTLSSVALFAATGFRLIPAINGVQGGLVQGIASIPSARDVINDLTAAEADMKTSQAPADTAELAYTPQELRLTNVRFHYPNSSEDVIRGMSLTIPLGSSLGIVGPSGAGKSTLIDLLLGLSQASSGEITIDGDPLRSVLRQWRGRVGYVPQKVALFDGTIAQNVALTWTDEVDEERVLRALERAQLGSLVKSRAGGVHERIGERGMSLSGGQQQRLGIARALYTDPLVLVLDEATSSLDTKTEDEVTKSIRALQGEVTLISVAHRLSTIKDYDRVCYLDEGVIAASGTFHEVATSLPAFAEQVFLAGLARQPGA</sequence>
<dbReference type="InterPro" id="IPR003439">
    <property type="entry name" value="ABC_transporter-like_ATP-bd"/>
</dbReference>
<keyword evidence="2" id="KW-0813">Transport</keyword>
<dbReference type="InterPro" id="IPR036640">
    <property type="entry name" value="ABC1_TM_sf"/>
</dbReference>
<dbReference type="PANTHER" id="PTHR24221:SF654">
    <property type="entry name" value="ATP-BINDING CASSETTE SUB-FAMILY B MEMBER 6"/>
    <property type="match status" value="1"/>
</dbReference>
<feature type="transmembrane region" description="Helical" evidence="10">
    <location>
        <begin position="23"/>
        <end position="52"/>
    </location>
</feature>
<feature type="domain" description="ABC transmembrane type-1" evidence="12">
    <location>
        <begin position="24"/>
        <end position="316"/>
    </location>
</feature>
<dbReference type="InterPro" id="IPR017871">
    <property type="entry name" value="ABC_transporter-like_CS"/>
</dbReference>
<feature type="domain" description="ABC transporter" evidence="11">
    <location>
        <begin position="354"/>
        <end position="589"/>
    </location>
</feature>
<dbReference type="PROSITE" id="PS50893">
    <property type="entry name" value="ABC_TRANSPORTER_2"/>
    <property type="match status" value="1"/>
</dbReference>
<dbReference type="FunFam" id="3.40.50.300:FF:000299">
    <property type="entry name" value="ABC transporter ATP-binding protein/permease"/>
    <property type="match status" value="1"/>
</dbReference>
<feature type="transmembrane region" description="Helical" evidence="10">
    <location>
        <begin position="72"/>
        <end position="95"/>
    </location>
</feature>
<dbReference type="Pfam" id="PF00005">
    <property type="entry name" value="ABC_tran"/>
    <property type="match status" value="1"/>
</dbReference>
<dbReference type="Gene3D" id="3.40.50.300">
    <property type="entry name" value="P-loop containing nucleotide triphosphate hydrolases"/>
    <property type="match status" value="1"/>
</dbReference>
<dbReference type="GO" id="GO:0016887">
    <property type="term" value="F:ATP hydrolysis activity"/>
    <property type="evidence" value="ECO:0007669"/>
    <property type="project" value="InterPro"/>
</dbReference>
<comment type="subcellular location">
    <subcellularLocation>
        <location evidence="1">Cell membrane</location>
        <topology evidence="1">Multi-pass membrane protein</topology>
    </subcellularLocation>
</comment>
<feature type="transmembrane region" description="Helical" evidence="10">
    <location>
        <begin position="152"/>
        <end position="169"/>
    </location>
</feature>
<keyword evidence="7 10" id="KW-1133">Transmembrane helix</keyword>
<evidence type="ECO:0000256" key="7">
    <source>
        <dbReference type="ARBA" id="ARBA00022989"/>
    </source>
</evidence>
<evidence type="ECO:0000256" key="3">
    <source>
        <dbReference type="ARBA" id="ARBA00022475"/>
    </source>
</evidence>
<comment type="caution">
    <text evidence="13">The sequence shown here is derived from an EMBL/GenBank/DDBJ whole genome shotgun (WGS) entry which is preliminary data.</text>
</comment>
<dbReference type="InterPro" id="IPR039421">
    <property type="entry name" value="Type_1_exporter"/>
</dbReference>
<gene>
    <name evidence="13" type="ORF">F6W70_05790</name>
</gene>
<accession>A0AAD3X401</accession>
<dbReference type="AlphaFoldDB" id="A0AAD3X401"/>
<dbReference type="PROSITE" id="PS00211">
    <property type="entry name" value="ABC_TRANSPORTER_1"/>
    <property type="match status" value="1"/>
</dbReference>
<dbReference type="EMBL" id="WAAQ01000001">
    <property type="protein sequence ID" value="KAB1886931.1"/>
    <property type="molecule type" value="Genomic_DNA"/>
</dbReference>
<keyword evidence="4 10" id="KW-0812">Transmembrane</keyword>
<keyword evidence="6 13" id="KW-0067">ATP-binding</keyword>
<dbReference type="InterPro" id="IPR003593">
    <property type="entry name" value="AAA+_ATPase"/>
</dbReference>
<evidence type="ECO:0000256" key="6">
    <source>
        <dbReference type="ARBA" id="ARBA00022840"/>
    </source>
</evidence>
<evidence type="ECO:0000259" key="12">
    <source>
        <dbReference type="PROSITE" id="PS50929"/>
    </source>
</evidence>
<evidence type="ECO:0000256" key="1">
    <source>
        <dbReference type="ARBA" id="ARBA00004651"/>
    </source>
</evidence>
<feature type="transmembrane region" description="Helical" evidence="10">
    <location>
        <begin position="175"/>
        <end position="192"/>
    </location>
</feature>
<keyword evidence="3" id="KW-1003">Cell membrane</keyword>
<dbReference type="GO" id="GO:0034040">
    <property type="term" value="F:ATPase-coupled lipid transmembrane transporter activity"/>
    <property type="evidence" value="ECO:0007669"/>
    <property type="project" value="TreeGrafter"/>
</dbReference>
<dbReference type="PROSITE" id="PS50929">
    <property type="entry name" value="ABC_TM1F"/>
    <property type="match status" value="1"/>
</dbReference>
<evidence type="ECO:0000256" key="8">
    <source>
        <dbReference type="ARBA" id="ARBA00023136"/>
    </source>
</evidence>
<dbReference type="Gene3D" id="1.20.1560.10">
    <property type="entry name" value="ABC transporter type 1, transmembrane domain"/>
    <property type="match status" value="1"/>
</dbReference>
<protein>
    <submittedName>
        <fullName evidence="13">ABC transporter ATP-binding protein</fullName>
    </submittedName>
</protein>
<comment type="similarity">
    <text evidence="9">Belongs to the ABC transporter superfamily. Lipid exporter (TC 3.A.1.106) family.</text>
</comment>
<dbReference type="SUPFAM" id="SSF90123">
    <property type="entry name" value="ABC transporter transmembrane region"/>
    <property type="match status" value="1"/>
</dbReference>
<evidence type="ECO:0000256" key="10">
    <source>
        <dbReference type="SAM" id="Phobius"/>
    </source>
</evidence>
<evidence type="ECO:0000256" key="5">
    <source>
        <dbReference type="ARBA" id="ARBA00022741"/>
    </source>
</evidence>
<dbReference type="SMART" id="SM00382">
    <property type="entry name" value="AAA"/>
    <property type="match status" value="1"/>
</dbReference>
<dbReference type="GO" id="GO:0005886">
    <property type="term" value="C:plasma membrane"/>
    <property type="evidence" value="ECO:0007669"/>
    <property type="project" value="UniProtKB-SubCell"/>
</dbReference>
<dbReference type="GO" id="GO:0140359">
    <property type="term" value="F:ABC-type transporter activity"/>
    <property type="evidence" value="ECO:0007669"/>
    <property type="project" value="InterPro"/>
</dbReference>
<name>A0AAD3X401_MICMQ</name>
<evidence type="ECO:0000259" key="11">
    <source>
        <dbReference type="PROSITE" id="PS50893"/>
    </source>
</evidence>
<organism evidence="13 14">
    <name type="scientific">Microbacterium maritypicum</name>
    <name type="common">Microbacterium liquefaciens</name>
    <dbReference type="NCBI Taxonomy" id="33918"/>
    <lineage>
        <taxon>Bacteria</taxon>
        <taxon>Bacillati</taxon>
        <taxon>Actinomycetota</taxon>
        <taxon>Actinomycetes</taxon>
        <taxon>Micrococcales</taxon>
        <taxon>Microbacteriaceae</taxon>
        <taxon>Microbacterium</taxon>
    </lineage>
</organism>
<dbReference type="InterPro" id="IPR027417">
    <property type="entry name" value="P-loop_NTPase"/>
</dbReference>
<evidence type="ECO:0000313" key="13">
    <source>
        <dbReference type="EMBL" id="KAB1886931.1"/>
    </source>
</evidence>
<dbReference type="GO" id="GO:0005524">
    <property type="term" value="F:ATP binding"/>
    <property type="evidence" value="ECO:0007669"/>
    <property type="project" value="UniProtKB-KW"/>
</dbReference>
<dbReference type="Proteomes" id="UP000436027">
    <property type="component" value="Unassembled WGS sequence"/>
</dbReference>
<reference evidence="13 14" key="1">
    <citation type="submission" date="2019-09" db="EMBL/GenBank/DDBJ databases">
        <title>Whole genome sequencing of Microbacterium maritypicum.</title>
        <authorList>
            <person name="Lenchi N."/>
        </authorList>
    </citation>
    <scope>NUCLEOTIDE SEQUENCE [LARGE SCALE GENOMIC DNA]</scope>
    <source>
        <strain evidence="13 14">DSM 12512</strain>
    </source>
</reference>
<feature type="transmembrane region" description="Helical" evidence="10">
    <location>
        <begin position="253"/>
        <end position="277"/>
    </location>
</feature>